<dbReference type="Gene3D" id="3.90.550.10">
    <property type="entry name" value="Spore Coat Polysaccharide Biosynthesis Protein SpsA, Chain A"/>
    <property type="match status" value="1"/>
</dbReference>
<dbReference type="SUPFAM" id="SSF53448">
    <property type="entry name" value="Nucleotide-diphospho-sugar transferases"/>
    <property type="match status" value="1"/>
</dbReference>
<dbReference type="RefSeq" id="WP_073001409.1">
    <property type="nucleotide sequence ID" value="NZ_FQUM01000004.1"/>
</dbReference>
<dbReference type="EMBL" id="FQUM01000004">
    <property type="protein sequence ID" value="SHF29445.1"/>
    <property type="molecule type" value="Genomic_DNA"/>
</dbReference>
<dbReference type="AlphaFoldDB" id="A0A1M5AH27"/>
<feature type="domain" description="Nucleotidyl transferase" evidence="1">
    <location>
        <begin position="6"/>
        <end position="220"/>
    </location>
</feature>
<evidence type="ECO:0000313" key="3">
    <source>
        <dbReference type="Proteomes" id="UP000184164"/>
    </source>
</evidence>
<gene>
    <name evidence="2" type="ORF">SAMN05444274_104323</name>
</gene>
<dbReference type="GO" id="GO:0016740">
    <property type="term" value="F:transferase activity"/>
    <property type="evidence" value="ECO:0007669"/>
    <property type="project" value="UniProtKB-KW"/>
</dbReference>
<dbReference type="Proteomes" id="UP000184164">
    <property type="component" value="Unassembled WGS sequence"/>
</dbReference>
<name>A0A1M5AH27_9BACT</name>
<dbReference type="InterPro" id="IPR029044">
    <property type="entry name" value="Nucleotide-diphossugar_trans"/>
</dbReference>
<dbReference type="Pfam" id="PF00483">
    <property type="entry name" value="NTP_transferase"/>
    <property type="match status" value="1"/>
</dbReference>
<keyword evidence="3" id="KW-1185">Reference proteome</keyword>
<evidence type="ECO:0000259" key="1">
    <source>
        <dbReference type="Pfam" id="PF00483"/>
    </source>
</evidence>
<accession>A0A1M5AH27</accession>
<reference evidence="2 3" key="1">
    <citation type="submission" date="2016-11" db="EMBL/GenBank/DDBJ databases">
        <authorList>
            <person name="Jaros S."/>
            <person name="Januszkiewicz K."/>
            <person name="Wedrychowicz H."/>
        </authorList>
    </citation>
    <scope>NUCLEOTIDE SEQUENCE [LARGE SCALE GENOMIC DNA]</scope>
    <source>
        <strain evidence="2 3">DSM 26910</strain>
    </source>
</reference>
<proteinExistence type="predicted"/>
<dbReference type="InterPro" id="IPR005835">
    <property type="entry name" value="NTP_transferase_dom"/>
</dbReference>
<keyword evidence="2" id="KW-0808">Transferase</keyword>
<organism evidence="2 3">
    <name type="scientific">Mariniphaga anaerophila</name>
    <dbReference type="NCBI Taxonomy" id="1484053"/>
    <lineage>
        <taxon>Bacteria</taxon>
        <taxon>Pseudomonadati</taxon>
        <taxon>Bacteroidota</taxon>
        <taxon>Bacteroidia</taxon>
        <taxon>Marinilabiliales</taxon>
        <taxon>Prolixibacteraceae</taxon>
        <taxon>Mariniphaga</taxon>
    </lineage>
</organism>
<dbReference type="OrthoDB" id="9779926at2"/>
<evidence type="ECO:0000313" key="2">
    <source>
        <dbReference type="EMBL" id="SHF29445.1"/>
    </source>
</evidence>
<sequence>MKPTLLILAAGMGSRFGGLKQVEPVGPNGEAIIDYSIYDAIRAGFGKVVFVIRESFADAFKAKFDPILKGKIEVEYVYQELDNLPEGFTLPEGREKPWGTAHAVLVTKDAIKEPFCALNADDFYGYNAYKVMADFLTRSENQTEYSMVGYKLANTLSEFGSVSRGICDVDENDSLRKIVETVKILKKDGKVISVESDGSETELTGNESASMNIWGFQPSIFPVLEAEFVTFLKNHINEPKSEVYIPSVVFDMIQAKKASVKVLKADSPWFGVTYKEDKPYVVEKINKLIEEGVYPEKLY</sequence>
<protein>
    <submittedName>
        <fullName evidence="2">Nucleotidyl transferase</fullName>
    </submittedName>
</protein>
<dbReference type="STRING" id="1484053.SAMN05444274_104323"/>